<gene>
    <name evidence="1" type="ORF">COT25_01400</name>
</gene>
<comment type="caution">
    <text evidence="1">The sequence shown here is derived from an EMBL/GenBank/DDBJ whole genome shotgun (WGS) entry which is preliminary data.</text>
</comment>
<dbReference type="AlphaFoldDB" id="A0A2H0YVJ1"/>
<dbReference type="Pfam" id="PF11950">
    <property type="entry name" value="DUF3467"/>
    <property type="match status" value="1"/>
</dbReference>
<name>A0A2H0YVJ1_9BACT</name>
<dbReference type="EMBL" id="PEXV01000053">
    <property type="protein sequence ID" value="PIS41753.1"/>
    <property type="molecule type" value="Genomic_DNA"/>
</dbReference>
<protein>
    <submittedName>
        <fullName evidence="1">DUF3467 domain-containing protein</fullName>
    </submittedName>
</protein>
<organism evidence="1 2">
    <name type="scientific">Candidatus Kerfeldbacteria bacterium CG08_land_8_20_14_0_20_42_7</name>
    <dbReference type="NCBI Taxonomy" id="2014245"/>
    <lineage>
        <taxon>Bacteria</taxon>
        <taxon>Candidatus Kerfeldiibacteriota</taxon>
    </lineage>
</organism>
<evidence type="ECO:0000313" key="1">
    <source>
        <dbReference type="EMBL" id="PIS41753.1"/>
    </source>
</evidence>
<evidence type="ECO:0000313" key="2">
    <source>
        <dbReference type="Proteomes" id="UP000228711"/>
    </source>
</evidence>
<dbReference type="Proteomes" id="UP000228711">
    <property type="component" value="Unassembled WGS sequence"/>
</dbReference>
<proteinExistence type="predicted"/>
<reference evidence="2" key="1">
    <citation type="submission" date="2017-09" db="EMBL/GenBank/DDBJ databases">
        <title>Depth-based differentiation of microbial function through sediment-hosted aquifers and enrichment of novel symbionts in the deep terrestrial subsurface.</title>
        <authorList>
            <person name="Probst A.J."/>
            <person name="Ladd B."/>
            <person name="Jarett J.K."/>
            <person name="Geller-Mcgrath D.E."/>
            <person name="Sieber C.M.K."/>
            <person name="Emerson J.B."/>
            <person name="Anantharaman K."/>
            <person name="Thomas B.C."/>
            <person name="Malmstrom R."/>
            <person name="Stieglmeier M."/>
            <person name="Klingl A."/>
            <person name="Woyke T."/>
            <person name="Ryan C.M."/>
            <person name="Banfield J.F."/>
        </authorList>
    </citation>
    <scope>NUCLEOTIDE SEQUENCE [LARGE SCALE GENOMIC DNA]</scope>
</reference>
<accession>A0A2H0YVJ1</accession>
<dbReference type="InterPro" id="IPR021857">
    <property type="entry name" value="DUF3467"/>
</dbReference>
<sequence>MAEQQTQRQLQVEAENQTLKGVYANNMVISHSREEFIMDFMLIHPPKGLLSNRTIVSPGHFKRMVKAMQDNLKKYEDSFGQIQETTGPEAQEFGFKA</sequence>